<evidence type="ECO:0008006" key="3">
    <source>
        <dbReference type="Google" id="ProtNLM"/>
    </source>
</evidence>
<dbReference type="RefSeq" id="WP_345250167.1">
    <property type="nucleotide sequence ID" value="NZ_BAABHD010000084.1"/>
</dbReference>
<dbReference type="SUPFAM" id="SSF160574">
    <property type="entry name" value="BT0923-like"/>
    <property type="match status" value="1"/>
</dbReference>
<accession>A0ABP8NSM4</accession>
<evidence type="ECO:0000313" key="1">
    <source>
        <dbReference type="EMBL" id="GAA4470658.1"/>
    </source>
</evidence>
<proteinExistence type="predicted"/>
<evidence type="ECO:0000313" key="2">
    <source>
        <dbReference type="Proteomes" id="UP001501175"/>
    </source>
</evidence>
<name>A0ABP8NSM4_9BACT</name>
<reference evidence="2" key="1">
    <citation type="journal article" date="2019" name="Int. J. Syst. Evol. Microbiol.">
        <title>The Global Catalogue of Microorganisms (GCM) 10K type strain sequencing project: providing services to taxonomists for standard genome sequencing and annotation.</title>
        <authorList>
            <consortium name="The Broad Institute Genomics Platform"/>
            <consortium name="The Broad Institute Genome Sequencing Center for Infectious Disease"/>
            <person name="Wu L."/>
            <person name="Ma J."/>
        </authorList>
    </citation>
    <scope>NUCLEOTIDE SEQUENCE [LARGE SCALE GENOMIC DNA]</scope>
    <source>
        <strain evidence="2">JCM 17927</strain>
    </source>
</reference>
<dbReference type="Proteomes" id="UP001501175">
    <property type="component" value="Unassembled WGS sequence"/>
</dbReference>
<sequence length="169" mass="19042">MKLTYFFTIRLIWAALVTVLVFGGSGCRNDKEDVIQDAADLQIPVGVYDAFVAKYSREQARQAAWTRVGNSIWEGRFIQGNDDISELITEKGAFLQDSGRLIRGTDMPQQAYQYLNTAYQGYSVRQVYIGDTAQSGTGYRVLLVYNDNSRVKVVRFNSAGEFIREDIIG</sequence>
<dbReference type="EMBL" id="BAABHD010000084">
    <property type="protein sequence ID" value="GAA4470658.1"/>
    <property type="molecule type" value="Genomic_DNA"/>
</dbReference>
<organism evidence="1 2">
    <name type="scientific">Nibrella saemangeumensis</name>
    <dbReference type="NCBI Taxonomy" id="1084526"/>
    <lineage>
        <taxon>Bacteria</taxon>
        <taxon>Pseudomonadati</taxon>
        <taxon>Bacteroidota</taxon>
        <taxon>Cytophagia</taxon>
        <taxon>Cytophagales</taxon>
        <taxon>Spirosomataceae</taxon>
        <taxon>Nibrella</taxon>
    </lineage>
</organism>
<gene>
    <name evidence="1" type="ORF">GCM10023189_59720</name>
</gene>
<protein>
    <recommendedName>
        <fullName evidence="3">Beta-lactamase-inhibitor-like PepSY-like domain-containing protein</fullName>
    </recommendedName>
</protein>
<dbReference type="PROSITE" id="PS51257">
    <property type="entry name" value="PROKAR_LIPOPROTEIN"/>
    <property type="match status" value="1"/>
</dbReference>
<keyword evidence="2" id="KW-1185">Reference proteome</keyword>
<comment type="caution">
    <text evidence="1">The sequence shown here is derived from an EMBL/GenBank/DDBJ whole genome shotgun (WGS) entry which is preliminary data.</text>
</comment>